<evidence type="ECO:0000256" key="5">
    <source>
        <dbReference type="ARBA" id="ARBA00023002"/>
    </source>
</evidence>
<dbReference type="Proteomes" id="UP001187531">
    <property type="component" value="Unassembled WGS sequence"/>
</dbReference>
<feature type="binding site" description="axial binding residue" evidence="8">
    <location>
        <position position="425"/>
    </location>
    <ligand>
        <name>heme</name>
        <dbReference type="ChEBI" id="CHEBI:30413"/>
    </ligand>
    <ligandPart>
        <name>Fe</name>
        <dbReference type="ChEBI" id="CHEBI:18248"/>
    </ligandPart>
</feature>
<evidence type="ECO:0000313" key="9">
    <source>
        <dbReference type="EMBL" id="KAK2723895.1"/>
    </source>
</evidence>
<dbReference type="PANTHER" id="PTHR24279">
    <property type="entry name" value="CYTOCHROME P450"/>
    <property type="match status" value="1"/>
</dbReference>
<comment type="cofactor">
    <cofactor evidence="1 8">
        <name>heme</name>
        <dbReference type="ChEBI" id="CHEBI:30413"/>
    </cofactor>
</comment>
<dbReference type="Pfam" id="PF00067">
    <property type="entry name" value="p450"/>
    <property type="match status" value="1"/>
</dbReference>
<dbReference type="GO" id="GO:0005506">
    <property type="term" value="F:iron ion binding"/>
    <property type="evidence" value="ECO:0007669"/>
    <property type="project" value="InterPro"/>
</dbReference>
<keyword evidence="3 8" id="KW-0349">Heme</keyword>
<evidence type="ECO:0000256" key="4">
    <source>
        <dbReference type="ARBA" id="ARBA00022723"/>
    </source>
</evidence>
<keyword evidence="5" id="KW-0560">Oxidoreductase</keyword>
<evidence type="ECO:0000256" key="7">
    <source>
        <dbReference type="ARBA" id="ARBA00023033"/>
    </source>
</evidence>
<dbReference type="EMBL" id="JAVRJZ010000004">
    <property type="protein sequence ID" value="KAK2723895.1"/>
    <property type="molecule type" value="Genomic_DNA"/>
</dbReference>
<name>A0AA88I4J5_ARTSF</name>
<reference evidence="9" key="1">
    <citation type="submission" date="2023-07" db="EMBL/GenBank/DDBJ databases">
        <title>Chromosome-level genome assembly of Artemia franciscana.</title>
        <authorList>
            <person name="Jo E."/>
        </authorList>
    </citation>
    <scope>NUCLEOTIDE SEQUENCE</scope>
    <source>
        <tissue evidence="9">Whole body</tissue>
    </source>
</reference>
<evidence type="ECO:0000256" key="8">
    <source>
        <dbReference type="PIRSR" id="PIRSR602401-1"/>
    </source>
</evidence>
<dbReference type="PANTHER" id="PTHR24279:SF120">
    <property type="entry name" value="CYTOCHROME P450"/>
    <property type="match status" value="1"/>
</dbReference>
<evidence type="ECO:0008006" key="11">
    <source>
        <dbReference type="Google" id="ProtNLM"/>
    </source>
</evidence>
<dbReference type="InterPro" id="IPR001128">
    <property type="entry name" value="Cyt_P450"/>
</dbReference>
<keyword evidence="6 8" id="KW-0408">Iron</keyword>
<dbReference type="Gene3D" id="1.10.630.10">
    <property type="entry name" value="Cytochrome P450"/>
    <property type="match status" value="1"/>
</dbReference>
<dbReference type="GO" id="GO:0004497">
    <property type="term" value="F:monooxygenase activity"/>
    <property type="evidence" value="ECO:0007669"/>
    <property type="project" value="UniProtKB-KW"/>
</dbReference>
<dbReference type="InterPro" id="IPR002401">
    <property type="entry name" value="Cyt_P450_E_grp-I"/>
</dbReference>
<evidence type="ECO:0000256" key="6">
    <source>
        <dbReference type="ARBA" id="ARBA00023004"/>
    </source>
</evidence>
<sequence>MRTTARQCALQAARLIAPARLPPIIPNGILPYESVPTPSDDKSSLLTSQIHDYIDAKHKETQVGDIFRDQLGHVKGLWLSNPGNYQQVFEQEGEFPKSMKPEAWKIYNEDNKCKRGLFFMEGNEWHTCQRIVRPLMLSQKSSYNFGIQLESLANSYVESWGKRKKLRNLEEELYSYFLEGLMVVVFGRNYEGKSKKQIPRLVGGVRGLFTESARMTLYDPYSARKPGCPGHNVWRKFSSSMSGALSAGEDIVNENLKNCESGSLCANLILAGLSISDVKRILIDLFLAAGDTTSHSMQWVFYLISQKLEIQEKIAQEVKQVRGCIHSFTSQIPTLKGAVKEALRLYPVAPFITRVLPHEAIIGNFHIPAETLVFMSTYTSGRDERFFSQPTRFWPERWGRRDSNKQVGVSHPLASMPFGHSTRNCVGKHLALTQMYLLLSKVLESHRVTCDNHEYIQYKMRLLATMNEPLQVTLTGR</sequence>
<evidence type="ECO:0000256" key="1">
    <source>
        <dbReference type="ARBA" id="ARBA00001971"/>
    </source>
</evidence>
<dbReference type="PRINTS" id="PR00385">
    <property type="entry name" value="P450"/>
</dbReference>
<proteinExistence type="inferred from homology"/>
<organism evidence="9 10">
    <name type="scientific">Artemia franciscana</name>
    <name type="common">Brine shrimp</name>
    <name type="synonym">Artemia sanfranciscana</name>
    <dbReference type="NCBI Taxonomy" id="6661"/>
    <lineage>
        <taxon>Eukaryota</taxon>
        <taxon>Metazoa</taxon>
        <taxon>Ecdysozoa</taxon>
        <taxon>Arthropoda</taxon>
        <taxon>Crustacea</taxon>
        <taxon>Branchiopoda</taxon>
        <taxon>Anostraca</taxon>
        <taxon>Artemiidae</taxon>
        <taxon>Artemia</taxon>
    </lineage>
</organism>
<keyword evidence="10" id="KW-1185">Reference proteome</keyword>
<dbReference type="AlphaFoldDB" id="A0AA88I4J5"/>
<dbReference type="GO" id="GO:0020037">
    <property type="term" value="F:heme binding"/>
    <property type="evidence" value="ECO:0007669"/>
    <property type="project" value="InterPro"/>
</dbReference>
<feature type="non-terminal residue" evidence="9">
    <location>
        <position position="477"/>
    </location>
</feature>
<keyword evidence="7" id="KW-0503">Monooxygenase</keyword>
<evidence type="ECO:0000256" key="3">
    <source>
        <dbReference type="ARBA" id="ARBA00022617"/>
    </source>
</evidence>
<gene>
    <name evidence="9" type="ORF">QYM36_002304</name>
</gene>
<dbReference type="CDD" id="cd11054">
    <property type="entry name" value="CYP24A1-like"/>
    <property type="match status" value="1"/>
</dbReference>
<comment type="caution">
    <text evidence="9">The sequence shown here is derived from an EMBL/GenBank/DDBJ whole genome shotgun (WGS) entry which is preliminary data.</text>
</comment>
<accession>A0AA88I4J5</accession>
<dbReference type="InterPro" id="IPR050479">
    <property type="entry name" value="CYP11_CYP27_families"/>
</dbReference>
<protein>
    <recommendedName>
        <fullName evidence="11">Cytochrome P450</fullName>
    </recommendedName>
</protein>
<dbReference type="PRINTS" id="PR00463">
    <property type="entry name" value="EP450I"/>
</dbReference>
<dbReference type="InterPro" id="IPR036396">
    <property type="entry name" value="Cyt_P450_sf"/>
</dbReference>
<dbReference type="SUPFAM" id="SSF48264">
    <property type="entry name" value="Cytochrome P450"/>
    <property type="match status" value="1"/>
</dbReference>
<dbReference type="GO" id="GO:0016705">
    <property type="term" value="F:oxidoreductase activity, acting on paired donors, with incorporation or reduction of molecular oxygen"/>
    <property type="evidence" value="ECO:0007669"/>
    <property type="project" value="InterPro"/>
</dbReference>
<evidence type="ECO:0000313" key="10">
    <source>
        <dbReference type="Proteomes" id="UP001187531"/>
    </source>
</evidence>
<comment type="similarity">
    <text evidence="2">Belongs to the cytochrome P450 family.</text>
</comment>
<evidence type="ECO:0000256" key="2">
    <source>
        <dbReference type="ARBA" id="ARBA00010617"/>
    </source>
</evidence>
<keyword evidence="4 8" id="KW-0479">Metal-binding</keyword>